<dbReference type="EMBL" id="BK016150">
    <property type="protein sequence ID" value="DAF98546.1"/>
    <property type="molecule type" value="Genomic_DNA"/>
</dbReference>
<organism evidence="1">
    <name type="scientific">Microviridae sp. ctuZ46</name>
    <dbReference type="NCBI Taxonomy" id="2825010"/>
    <lineage>
        <taxon>Viruses</taxon>
        <taxon>Monodnaviria</taxon>
        <taxon>Sangervirae</taxon>
        <taxon>Phixviricota</taxon>
        <taxon>Malgrandaviricetes</taxon>
        <taxon>Petitvirales</taxon>
        <taxon>Microviridae</taxon>
    </lineage>
</organism>
<name>A0A8S5UVX2_9VIRU</name>
<evidence type="ECO:0000313" key="1">
    <source>
        <dbReference type="EMBL" id="DAF98546.1"/>
    </source>
</evidence>
<protein>
    <submittedName>
        <fullName evidence="1">Uncharacterized protein</fullName>
    </submittedName>
</protein>
<accession>A0A8S5UVX2</accession>
<sequence length="30" mass="3025">MQAGFITGVSLRAGLSGSDKCPTGILAYNP</sequence>
<reference evidence="1" key="1">
    <citation type="journal article" date="2021" name="Proc. Natl. Acad. Sci. U.S.A.">
        <title>A Catalog of Tens of Thousands of Viruses from Human Metagenomes Reveals Hidden Associations with Chronic Diseases.</title>
        <authorList>
            <person name="Tisza M.J."/>
            <person name="Buck C.B."/>
        </authorList>
    </citation>
    <scope>NUCLEOTIDE SEQUENCE</scope>
    <source>
        <strain evidence="1">CtuZ46</strain>
    </source>
</reference>
<proteinExistence type="predicted"/>